<evidence type="ECO:0000313" key="1">
    <source>
        <dbReference type="EMBL" id="MUN54057.1"/>
    </source>
</evidence>
<accession>A0A7K1LFT2</accession>
<sequence>MRLTKFTHSCVRLDKDGSVLVLDPGNFSTAEELREALDGVDHILVTHEHPDHYDADVVNEFLDRHPDVQVHAPGSIADDIKSAVSAPDRVHEVRGEESFDLSPFSVRTFGGQHALIHPLVPIVENIGFMIDETLYHPGDSLIVPDAVHVGNLLVPIHAPWNKLHEVVDFVISVGADHAYPIHDGLLAERGLAMLTNHLKTFGGKYGTTYARLDPYESVDLEETP</sequence>
<dbReference type="EMBL" id="WOGT01000001">
    <property type="protein sequence ID" value="MUN54057.1"/>
    <property type="molecule type" value="Genomic_DNA"/>
</dbReference>
<organism evidence="1 2">
    <name type="scientific">Rothia koreensis</name>
    <dbReference type="NCBI Taxonomy" id="592378"/>
    <lineage>
        <taxon>Bacteria</taxon>
        <taxon>Bacillati</taxon>
        <taxon>Actinomycetota</taxon>
        <taxon>Actinomycetes</taxon>
        <taxon>Micrococcales</taxon>
        <taxon>Micrococcaceae</taxon>
        <taxon>Rothia</taxon>
    </lineage>
</organism>
<dbReference type="RefSeq" id="WP_129314145.1">
    <property type="nucleotide sequence ID" value="NZ_NOIQ01000001.1"/>
</dbReference>
<dbReference type="Proteomes" id="UP000462152">
    <property type="component" value="Unassembled WGS sequence"/>
</dbReference>
<dbReference type="Gene3D" id="3.60.15.10">
    <property type="entry name" value="Ribonuclease Z/Hydroxyacylglutathione hydrolase-like"/>
    <property type="match status" value="1"/>
</dbReference>
<dbReference type="InterPro" id="IPR036866">
    <property type="entry name" value="RibonucZ/Hydroxyglut_hydro"/>
</dbReference>
<dbReference type="SUPFAM" id="SSF56281">
    <property type="entry name" value="Metallo-hydrolase/oxidoreductase"/>
    <property type="match status" value="1"/>
</dbReference>
<name>A0A7K1LFT2_9MICC</name>
<gene>
    <name evidence="1" type="ORF">GMA10_02255</name>
</gene>
<proteinExistence type="predicted"/>
<comment type="caution">
    <text evidence="1">The sequence shown here is derived from an EMBL/GenBank/DDBJ whole genome shotgun (WGS) entry which is preliminary data.</text>
</comment>
<dbReference type="InterPro" id="IPR050114">
    <property type="entry name" value="UPF0173_UPF0282_UlaG_hydrolase"/>
</dbReference>
<dbReference type="PANTHER" id="PTHR43546">
    <property type="entry name" value="UPF0173 METAL-DEPENDENT HYDROLASE MJ1163-RELATED"/>
    <property type="match status" value="1"/>
</dbReference>
<keyword evidence="1" id="KW-0378">Hydrolase</keyword>
<evidence type="ECO:0000313" key="2">
    <source>
        <dbReference type="Proteomes" id="UP000462152"/>
    </source>
</evidence>
<dbReference type="AlphaFoldDB" id="A0A7K1LFT2"/>
<keyword evidence="2" id="KW-1185">Reference proteome</keyword>
<reference evidence="1 2" key="1">
    <citation type="submission" date="2019-12" db="EMBL/GenBank/DDBJ databases">
        <authorList>
            <person name="Li J."/>
            <person name="Shi Y."/>
            <person name="Xu G."/>
            <person name="Xiao D."/>
            <person name="Ran X."/>
        </authorList>
    </citation>
    <scope>NUCLEOTIDE SEQUENCE [LARGE SCALE GENOMIC DNA]</scope>
    <source>
        <strain evidence="1 2">JCM 15915</strain>
    </source>
</reference>
<protein>
    <submittedName>
        <fullName evidence="1">MBL fold metallo-hydrolase</fullName>
    </submittedName>
</protein>
<dbReference type="PANTHER" id="PTHR43546:SF3">
    <property type="entry name" value="UPF0173 METAL-DEPENDENT HYDROLASE MJ1163"/>
    <property type="match status" value="1"/>
</dbReference>
<dbReference type="OrthoDB" id="3190691at2"/>
<dbReference type="GO" id="GO:0016787">
    <property type="term" value="F:hydrolase activity"/>
    <property type="evidence" value="ECO:0007669"/>
    <property type="project" value="UniProtKB-KW"/>
</dbReference>
<dbReference type="Pfam" id="PF13483">
    <property type="entry name" value="Lactamase_B_3"/>
    <property type="match status" value="1"/>
</dbReference>